<dbReference type="PANTHER" id="PTHR22914:SF9">
    <property type="entry name" value="CHITIN SYNTHASE 1"/>
    <property type="match status" value="1"/>
</dbReference>
<reference evidence="11 12" key="1">
    <citation type="submission" date="2018-03" db="EMBL/GenBank/DDBJ databases">
        <authorList>
            <person name="Fogelqvist J."/>
        </authorList>
    </citation>
    <scope>NUCLEOTIDE SEQUENCE [LARGE SCALE GENOMIC DNA]</scope>
</reference>
<dbReference type="InterPro" id="IPR029044">
    <property type="entry name" value="Nucleotide-diphossugar_trans"/>
</dbReference>
<keyword evidence="5" id="KW-0808">Transferase</keyword>
<proteinExistence type="predicted"/>
<feature type="transmembrane region" description="Helical" evidence="10">
    <location>
        <begin position="413"/>
        <end position="429"/>
    </location>
</feature>
<accession>A0A3P3Y5W1</accession>
<dbReference type="GO" id="GO:0005886">
    <property type="term" value="C:plasma membrane"/>
    <property type="evidence" value="ECO:0007669"/>
    <property type="project" value="UniProtKB-SubCell"/>
</dbReference>
<feature type="transmembrane region" description="Helical" evidence="10">
    <location>
        <begin position="450"/>
        <end position="475"/>
    </location>
</feature>
<evidence type="ECO:0000256" key="10">
    <source>
        <dbReference type="SAM" id="Phobius"/>
    </source>
</evidence>
<evidence type="ECO:0000256" key="4">
    <source>
        <dbReference type="ARBA" id="ARBA00022676"/>
    </source>
</evidence>
<evidence type="ECO:0000256" key="9">
    <source>
        <dbReference type="ARBA" id="ARBA00023316"/>
    </source>
</evidence>
<name>A0A3P3Y5W1_PLABS</name>
<evidence type="ECO:0000256" key="7">
    <source>
        <dbReference type="ARBA" id="ARBA00022989"/>
    </source>
</evidence>
<keyword evidence="4" id="KW-0328">Glycosyltransferase</keyword>
<evidence type="ECO:0000256" key="8">
    <source>
        <dbReference type="ARBA" id="ARBA00023136"/>
    </source>
</evidence>
<feature type="transmembrane region" description="Helical" evidence="10">
    <location>
        <begin position="771"/>
        <end position="794"/>
    </location>
</feature>
<evidence type="ECO:0000256" key="5">
    <source>
        <dbReference type="ARBA" id="ARBA00022679"/>
    </source>
</evidence>
<evidence type="ECO:0000256" key="3">
    <source>
        <dbReference type="ARBA" id="ARBA00022475"/>
    </source>
</evidence>
<feature type="transmembrane region" description="Helical" evidence="10">
    <location>
        <begin position="702"/>
        <end position="727"/>
    </location>
</feature>
<dbReference type="GO" id="GO:0004100">
    <property type="term" value="F:chitin synthase activity"/>
    <property type="evidence" value="ECO:0007669"/>
    <property type="project" value="UniProtKB-EC"/>
</dbReference>
<sequence length="834" mass="93611">MNDRVGPQFHHKFMFGPKGVAFAWPHRRIRPLAHSCIWVVGSPISLRMSQDVVVPGPPATSVNADAHEGSVVVGMGSPHAIPQRIHRRDDEVLRYTSVTSESPVRISRRSSKAHVAVVVTMYNETANELDVTLLAIARNVAFLCKEDNDDYWKRVMLTVVVDGRLTMDEQASKSMQDMGLINFDAMAASVSVDPEVALHCFETTATFFDVQDNVLLKPLQLIVAVKERNQGKLSSHWWFFERISRTFYPEYCILLDIGTLPRHSTFHMFLCQFRKDENIAGICGQITTRTLTRTQLLNPIVAAQQFEYKIASVMDKSFESLLGFQSVLPGAFCAYRVSALRGSPLEAYFKQLFVAEGDLEPFQSNMMLAEDRVLCYEIVAKEQCSYTLGYMNAAVAETDVPVEFGSLLKQRRRWLNGSFFALLYALMNYPRLIHQTSHDMFTKTTLTFQFFFLSVGLLLQWFAMGVFVLVLRFVFVDVVRAPALVAWVSIILFAVLLAVQFSLALRSDPLKSSVTYTCSASLLGVAFVAMLAGTLWTGATHPVVLLTLFMTWGLYIVLALMHGELSTMASSCLGYLIMMPSFMIIMPIYAFSNVHDVSWGTKELHHSSYDSAKTESVGAHVRKRFQLFRMRLLTSWVSTNVLLVIVTVAYSALVPYVLLVIVYAMLFVNCARFIGSVAYLRSSQARMSVTAKMVLAPIRYKVWASVIKLPVSFFIAIYGASLVLWGLSDDNRRLRALAGKDLIFTHWQTSKSGPVLQEHPPLRRYFGMYRLAVTTLGVVLVAFFAELAAVVWQADAVEHVQIAAITFLTMAALNVAYVMDHTVRRVTKAISSRI</sequence>
<dbReference type="Proteomes" id="UP000290189">
    <property type="component" value="Unassembled WGS sequence"/>
</dbReference>
<dbReference type="InterPro" id="IPR004835">
    <property type="entry name" value="Chitin_synth"/>
</dbReference>
<feature type="transmembrane region" description="Helical" evidence="10">
    <location>
        <begin position="516"/>
        <end position="537"/>
    </location>
</feature>
<dbReference type="PANTHER" id="PTHR22914">
    <property type="entry name" value="CHITIN SYNTHASE"/>
    <property type="match status" value="1"/>
</dbReference>
<feature type="transmembrane region" description="Helical" evidence="10">
    <location>
        <begin position="481"/>
        <end position="504"/>
    </location>
</feature>
<evidence type="ECO:0000256" key="6">
    <source>
        <dbReference type="ARBA" id="ARBA00022692"/>
    </source>
</evidence>
<dbReference type="SUPFAM" id="SSF53448">
    <property type="entry name" value="Nucleotide-diphospho-sugar transferases"/>
    <property type="match status" value="1"/>
</dbReference>
<gene>
    <name evidence="11" type="ORF">PLBR_LOCUS2719</name>
</gene>
<feature type="transmembrane region" description="Helical" evidence="10">
    <location>
        <begin position="800"/>
        <end position="819"/>
    </location>
</feature>
<geneLocation type="mitochondrion" evidence="11"/>
<dbReference type="AlphaFoldDB" id="A0A3P3Y5W1"/>
<keyword evidence="6 10" id="KW-0812">Transmembrane</keyword>
<feature type="transmembrane region" description="Helical" evidence="10">
    <location>
        <begin position="543"/>
        <end position="561"/>
    </location>
</feature>
<dbReference type="GO" id="GO:0071555">
    <property type="term" value="P:cell wall organization"/>
    <property type="evidence" value="ECO:0007669"/>
    <property type="project" value="UniProtKB-KW"/>
</dbReference>
<evidence type="ECO:0000256" key="2">
    <source>
        <dbReference type="ARBA" id="ARBA00012543"/>
    </source>
</evidence>
<dbReference type="EC" id="2.4.1.16" evidence="2"/>
<evidence type="ECO:0000256" key="1">
    <source>
        <dbReference type="ARBA" id="ARBA00004651"/>
    </source>
</evidence>
<feature type="transmembrane region" description="Helical" evidence="10">
    <location>
        <begin position="633"/>
        <end position="653"/>
    </location>
</feature>
<keyword evidence="3" id="KW-1003">Cell membrane</keyword>
<feature type="transmembrane region" description="Helical" evidence="10">
    <location>
        <begin position="573"/>
        <end position="592"/>
    </location>
</feature>
<evidence type="ECO:0000313" key="11">
    <source>
        <dbReference type="EMBL" id="SPQ95504.1"/>
    </source>
</evidence>
<organism evidence="11 12">
    <name type="scientific">Plasmodiophora brassicae</name>
    <name type="common">Clubroot disease agent</name>
    <dbReference type="NCBI Taxonomy" id="37360"/>
    <lineage>
        <taxon>Eukaryota</taxon>
        <taxon>Sar</taxon>
        <taxon>Rhizaria</taxon>
        <taxon>Endomyxa</taxon>
        <taxon>Phytomyxea</taxon>
        <taxon>Plasmodiophorida</taxon>
        <taxon>Plasmodiophoridae</taxon>
        <taxon>Plasmodiophora</taxon>
    </lineage>
</organism>
<evidence type="ECO:0000313" key="12">
    <source>
        <dbReference type="Proteomes" id="UP000290189"/>
    </source>
</evidence>
<keyword evidence="7 10" id="KW-1133">Transmembrane helix</keyword>
<dbReference type="GO" id="GO:0006031">
    <property type="term" value="P:chitin biosynthetic process"/>
    <property type="evidence" value="ECO:0007669"/>
    <property type="project" value="TreeGrafter"/>
</dbReference>
<feature type="transmembrane region" description="Helical" evidence="10">
    <location>
        <begin position="660"/>
        <end position="682"/>
    </location>
</feature>
<keyword evidence="8 10" id="KW-0472">Membrane</keyword>
<dbReference type="Pfam" id="PF01644">
    <property type="entry name" value="Chitin_synth_1"/>
    <property type="match status" value="1"/>
</dbReference>
<keyword evidence="11" id="KW-0496">Mitochondrion</keyword>
<dbReference type="EMBL" id="OVEO01000004">
    <property type="protein sequence ID" value="SPQ95504.1"/>
    <property type="molecule type" value="Genomic_DNA"/>
</dbReference>
<keyword evidence="9" id="KW-0961">Cell wall biogenesis/degradation</keyword>
<comment type="subcellular location">
    <subcellularLocation>
        <location evidence="1">Cell membrane</location>
        <topology evidence="1">Multi-pass membrane protein</topology>
    </subcellularLocation>
</comment>
<protein>
    <recommendedName>
        <fullName evidence="2">chitin synthase</fullName>
        <ecNumber evidence="2">2.4.1.16</ecNumber>
    </recommendedName>
</protein>